<dbReference type="InterPro" id="IPR031107">
    <property type="entry name" value="Small_HSP"/>
</dbReference>
<dbReference type="CDD" id="cd06464">
    <property type="entry name" value="ACD_sHsps-like"/>
    <property type="match status" value="1"/>
</dbReference>
<feature type="domain" description="SHSP" evidence="3">
    <location>
        <begin position="31"/>
        <end position="142"/>
    </location>
</feature>
<evidence type="ECO:0000313" key="5">
    <source>
        <dbReference type="Proteomes" id="UP001216390"/>
    </source>
</evidence>
<gene>
    <name evidence="4" type="ORF">PO878_17860</name>
</gene>
<dbReference type="EMBL" id="CP116942">
    <property type="protein sequence ID" value="WCO66367.1"/>
    <property type="molecule type" value="Genomic_DNA"/>
</dbReference>
<dbReference type="AlphaFoldDB" id="A0AAF0BT58"/>
<dbReference type="SUPFAM" id="SSF49764">
    <property type="entry name" value="HSP20-like chaperones"/>
    <property type="match status" value="1"/>
</dbReference>
<dbReference type="Pfam" id="PF00011">
    <property type="entry name" value="HSP20"/>
    <property type="match status" value="1"/>
</dbReference>
<organism evidence="4 5">
    <name type="scientific">Iamia majanohamensis</name>
    <dbReference type="NCBI Taxonomy" id="467976"/>
    <lineage>
        <taxon>Bacteria</taxon>
        <taxon>Bacillati</taxon>
        <taxon>Actinomycetota</taxon>
        <taxon>Acidimicrobiia</taxon>
        <taxon>Acidimicrobiales</taxon>
        <taxon>Iamiaceae</taxon>
        <taxon>Iamia</taxon>
    </lineage>
</organism>
<accession>A0AAF0BT58</accession>
<evidence type="ECO:0000259" key="3">
    <source>
        <dbReference type="PROSITE" id="PS01031"/>
    </source>
</evidence>
<dbReference type="Gene3D" id="2.60.40.790">
    <property type="match status" value="1"/>
</dbReference>
<evidence type="ECO:0000256" key="2">
    <source>
        <dbReference type="RuleBase" id="RU003616"/>
    </source>
</evidence>
<dbReference type="PROSITE" id="PS01031">
    <property type="entry name" value="SHSP"/>
    <property type="match status" value="1"/>
</dbReference>
<keyword evidence="5" id="KW-1185">Reference proteome</keyword>
<evidence type="ECO:0000313" key="4">
    <source>
        <dbReference type="EMBL" id="WCO66367.1"/>
    </source>
</evidence>
<name>A0AAF0BT58_9ACTN</name>
<proteinExistence type="inferred from homology"/>
<dbReference type="Proteomes" id="UP001216390">
    <property type="component" value="Chromosome"/>
</dbReference>
<evidence type="ECO:0000256" key="1">
    <source>
        <dbReference type="PROSITE-ProRule" id="PRU00285"/>
    </source>
</evidence>
<dbReference type="InterPro" id="IPR008978">
    <property type="entry name" value="HSP20-like_chaperone"/>
</dbReference>
<dbReference type="PANTHER" id="PTHR11527">
    <property type="entry name" value="HEAT-SHOCK PROTEIN 20 FAMILY MEMBER"/>
    <property type="match status" value="1"/>
</dbReference>
<reference evidence="4" key="1">
    <citation type="submission" date="2023-01" db="EMBL/GenBank/DDBJ databases">
        <title>The diversity of Class Acidimicrobiia in South China Sea sediment environments and the proposal of Iamia marina sp. nov., a novel species of the genus Iamia.</title>
        <authorList>
            <person name="He Y."/>
            <person name="Tian X."/>
        </authorList>
    </citation>
    <scope>NUCLEOTIDE SEQUENCE</scope>
    <source>
        <strain evidence="4">DSM 19957</strain>
    </source>
</reference>
<comment type="similarity">
    <text evidence="1 2">Belongs to the small heat shock protein (HSP20) family.</text>
</comment>
<protein>
    <submittedName>
        <fullName evidence="4">Hsp20/alpha crystallin family protein</fullName>
    </submittedName>
</protein>
<dbReference type="KEGG" id="ima:PO878_17860"/>
<dbReference type="InterPro" id="IPR002068">
    <property type="entry name" value="A-crystallin/Hsp20_dom"/>
</dbReference>
<sequence length="148" mass="16267">MHPPADPDPEEDPMLMRFDPFREVDRLAGEAARRPSLMAMDAYRQGDHVTVHLDLPGVDRDSIDVTVEKNQLAVTAQRSWARSEDQQVVAAERPQGSFTRSLFLGDGLDPDRIDADYVDGVLTLTIPVAETAKPRKIEVGSGQAALTS</sequence>